<protein>
    <submittedName>
        <fullName evidence="1">Uncharacterized protein</fullName>
    </submittedName>
</protein>
<accession>A0A427AY53</accession>
<dbReference type="AlphaFoldDB" id="A0A427AY53"/>
<reference evidence="1 2" key="1">
    <citation type="journal article" date="2014" name="Agronomy (Basel)">
        <title>A Draft Genome Sequence for Ensete ventricosum, the Drought-Tolerant Tree Against Hunger.</title>
        <authorList>
            <person name="Harrison J."/>
            <person name="Moore K.A."/>
            <person name="Paszkiewicz K."/>
            <person name="Jones T."/>
            <person name="Grant M."/>
            <person name="Ambacheew D."/>
            <person name="Muzemil S."/>
            <person name="Studholme D.J."/>
        </authorList>
    </citation>
    <scope>NUCLEOTIDE SEQUENCE [LARGE SCALE GENOMIC DNA]</scope>
</reference>
<proteinExistence type="predicted"/>
<organism evidence="1 2">
    <name type="scientific">Ensete ventricosum</name>
    <name type="common">Abyssinian banana</name>
    <name type="synonym">Musa ensete</name>
    <dbReference type="NCBI Taxonomy" id="4639"/>
    <lineage>
        <taxon>Eukaryota</taxon>
        <taxon>Viridiplantae</taxon>
        <taxon>Streptophyta</taxon>
        <taxon>Embryophyta</taxon>
        <taxon>Tracheophyta</taxon>
        <taxon>Spermatophyta</taxon>
        <taxon>Magnoliopsida</taxon>
        <taxon>Liliopsida</taxon>
        <taxon>Zingiberales</taxon>
        <taxon>Musaceae</taxon>
        <taxon>Ensete</taxon>
    </lineage>
</organism>
<dbReference type="EMBL" id="AMZH03001003">
    <property type="protein sequence ID" value="RRT81047.1"/>
    <property type="molecule type" value="Genomic_DNA"/>
</dbReference>
<evidence type="ECO:0000313" key="2">
    <source>
        <dbReference type="Proteomes" id="UP000287651"/>
    </source>
</evidence>
<sequence>MLILITTFTPITSAIISLSNSFRQDSRHAAAPDGVLRGLFLGEAGNHSKFGRSAPLLALTMAESFKILDVTAINYIQGHNRIHGSGFQWLRCDLNLLHGDVSVIVKEGMFLKSRPRRNKVFVETLCFFSCSKIWSPLSPFQMSTIFHAQTSDLMGSYRS</sequence>
<name>A0A427AY53_ENSVE</name>
<gene>
    <name evidence="1" type="ORF">B296_00002377</name>
</gene>
<evidence type="ECO:0000313" key="1">
    <source>
        <dbReference type="EMBL" id="RRT81047.1"/>
    </source>
</evidence>
<comment type="caution">
    <text evidence="1">The sequence shown here is derived from an EMBL/GenBank/DDBJ whole genome shotgun (WGS) entry which is preliminary data.</text>
</comment>
<dbReference type="Proteomes" id="UP000287651">
    <property type="component" value="Unassembled WGS sequence"/>
</dbReference>